<name>A0A815YM28_9BILA</name>
<feature type="non-terminal residue" evidence="1">
    <location>
        <position position="119"/>
    </location>
</feature>
<protein>
    <submittedName>
        <fullName evidence="1">Uncharacterized protein</fullName>
    </submittedName>
</protein>
<organism evidence="1 3">
    <name type="scientific">Rotaria sordida</name>
    <dbReference type="NCBI Taxonomy" id="392033"/>
    <lineage>
        <taxon>Eukaryota</taxon>
        <taxon>Metazoa</taxon>
        <taxon>Spiralia</taxon>
        <taxon>Gnathifera</taxon>
        <taxon>Rotifera</taxon>
        <taxon>Eurotatoria</taxon>
        <taxon>Bdelloidea</taxon>
        <taxon>Philodinida</taxon>
        <taxon>Philodinidae</taxon>
        <taxon>Rotaria</taxon>
    </lineage>
</organism>
<comment type="caution">
    <text evidence="1">The sequence shown here is derived from an EMBL/GenBank/DDBJ whole genome shotgun (WGS) entry which is preliminary data.</text>
</comment>
<dbReference type="EMBL" id="CAJOBE010040490">
    <property type="protein sequence ID" value="CAF4324472.1"/>
    <property type="molecule type" value="Genomic_DNA"/>
</dbReference>
<gene>
    <name evidence="2" type="ORF">FNK824_LOCUS41458</name>
    <name evidence="1" type="ORF">SEV965_LOCUS39603</name>
</gene>
<sequence>CQLLILISSFNYSHELFIKNVIENIKINIKKSEDKINPLSDIKLCSRLIYYLCLTDPTNRFQSRSIIVELSKIINESLNKNNKFGQWIVQAQHGMMLSNIYNYQLLFSTVQHQIFPLIF</sequence>
<accession>A0A815YM28</accession>
<feature type="non-terminal residue" evidence="1">
    <location>
        <position position="1"/>
    </location>
</feature>
<evidence type="ECO:0000313" key="1">
    <source>
        <dbReference type="EMBL" id="CAF1571426.1"/>
    </source>
</evidence>
<evidence type="ECO:0000313" key="3">
    <source>
        <dbReference type="Proteomes" id="UP000663889"/>
    </source>
</evidence>
<proteinExistence type="predicted"/>
<evidence type="ECO:0000313" key="2">
    <source>
        <dbReference type="EMBL" id="CAF4324472.1"/>
    </source>
</evidence>
<reference evidence="1" key="1">
    <citation type="submission" date="2021-02" db="EMBL/GenBank/DDBJ databases">
        <authorList>
            <person name="Nowell W R."/>
        </authorList>
    </citation>
    <scope>NUCLEOTIDE SEQUENCE</scope>
</reference>
<dbReference type="Proteomes" id="UP000663874">
    <property type="component" value="Unassembled WGS sequence"/>
</dbReference>
<dbReference type="Proteomes" id="UP000663889">
    <property type="component" value="Unassembled WGS sequence"/>
</dbReference>
<dbReference type="AlphaFoldDB" id="A0A815YM28"/>
<dbReference type="EMBL" id="CAJNOU010015250">
    <property type="protein sequence ID" value="CAF1571426.1"/>
    <property type="molecule type" value="Genomic_DNA"/>
</dbReference>